<dbReference type="Gene3D" id="2.60.200.20">
    <property type="match status" value="1"/>
</dbReference>
<feature type="compositionally biased region" description="Basic and acidic residues" evidence="2">
    <location>
        <begin position="135"/>
        <end position="148"/>
    </location>
</feature>
<evidence type="ECO:0000313" key="5">
    <source>
        <dbReference type="Proteomes" id="UP000008495"/>
    </source>
</evidence>
<evidence type="ECO:0000313" key="4">
    <source>
        <dbReference type="EMBL" id="GAB78632.1"/>
    </source>
</evidence>
<evidence type="ECO:0000256" key="1">
    <source>
        <dbReference type="ARBA" id="ARBA00022553"/>
    </source>
</evidence>
<feature type="compositionally biased region" description="Basic and acidic residues" evidence="2">
    <location>
        <begin position="115"/>
        <end position="126"/>
    </location>
</feature>
<feature type="domain" description="FHA" evidence="3">
    <location>
        <begin position="387"/>
        <end position="437"/>
    </location>
</feature>
<proteinExistence type="predicted"/>
<dbReference type="SMART" id="SM00240">
    <property type="entry name" value="FHA"/>
    <property type="match status" value="1"/>
</dbReference>
<feature type="compositionally biased region" description="Basic and acidic residues" evidence="2">
    <location>
        <begin position="80"/>
        <end position="106"/>
    </location>
</feature>
<feature type="compositionally biased region" description="Basic and acidic residues" evidence="2">
    <location>
        <begin position="181"/>
        <end position="193"/>
    </location>
</feature>
<keyword evidence="5" id="KW-1185">Reference proteome</keyword>
<comment type="caution">
    <text evidence="4">The sequence shown here is derived from an EMBL/GenBank/DDBJ whole genome shotgun (WGS) entry which is preliminary data.</text>
</comment>
<dbReference type="Proteomes" id="UP000008495">
    <property type="component" value="Unassembled WGS sequence"/>
</dbReference>
<gene>
    <name evidence="4" type="ORF">AUCHE_16_00500</name>
</gene>
<evidence type="ECO:0000259" key="3">
    <source>
        <dbReference type="PROSITE" id="PS50006"/>
    </source>
</evidence>
<feature type="region of interest" description="Disordered" evidence="2">
    <location>
        <begin position="1"/>
        <end position="22"/>
    </location>
</feature>
<dbReference type="EMBL" id="BAGZ01000016">
    <property type="protein sequence ID" value="GAB78632.1"/>
    <property type="molecule type" value="Genomic_DNA"/>
</dbReference>
<sequence>MSSAKDIPSWARPPGEGAQPAAEVRVCPHCEEAGSPTYLFCEHCGYDFTTGALPRPLREDLAVVDTRVERAFGPPPGGRAEQREPEEPPARMMRPERSSVIERPEPNAEEAAAEVPERRPSIHEQIRSAQAGRGGRMERPARHERPESDLADEGVEEQVENPRRSAAPGRMVPAAGAEEDVPPRESPVERRISAEAAPGWAFPPSSSERAERNASSARHRSVIQRPEPEEQTGETAAPERRMAPSRPEMSSRADAGEAPPPRRRSVIQRPEPEEQTGETAAPERRMAPSRPEMSSRADAGEALPPRRRSVIQRPEPEEQVEEELPDTTPITIIAGPEEAPPEARRRPVVSEWVVEIWVDSSWYEVQESDESCPSPGLPEVVQVPDRALVGRYSASRGISPDIECGSDSGVSRRHAEFTTDGTRWWVEDLGSSNGTYVGQASGPLPEEPIPAGQRVEISHDDRIYVGAWTRLVVRRATAVDHAAAARIG</sequence>
<organism evidence="4 5">
    <name type="scientific">Austwickia chelonae NBRC 105200</name>
    <dbReference type="NCBI Taxonomy" id="1184607"/>
    <lineage>
        <taxon>Bacteria</taxon>
        <taxon>Bacillati</taxon>
        <taxon>Actinomycetota</taxon>
        <taxon>Actinomycetes</taxon>
        <taxon>Micrococcales</taxon>
        <taxon>Dermatophilaceae</taxon>
        <taxon>Austwickia</taxon>
    </lineage>
</organism>
<dbReference type="RefSeq" id="WP_006503388.1">
    <property type="nucleotide sequence ID" value="NZ_BAGZ01000016.1"/>
</dbReference>
<dbReference type="SUPFAM" id="SSF49879">
    <property type="entry name" value="SMAD/FHA domain"/>
    <property type="match status" value="1"/>
</dbReference>
<dbReference type="CDD" id="cd00060">
    <property type="entry name" value="FHA"/>
    <property type="match status" value="1"/>
</dbReference>
<dbReference type="eggNOG" id="COG1716">
    <property type="taxonomic scope" value="Bacteria"/>
</dbReference>
<dbReference type="STRING" id="100225.SAMN05421595_2285"/>
<accession>K6W9X3</accession>
<keyword evidence="1" id="KW-0597">Phosphoprotein</keyword>
<evidence type="ECO:0000256" key="2">
    <source>
        <dbReference type="SAM" id="MobiDB-lite"/>
    </source>
</evidence>
<name>K6W9X3_9MICO</name>
<dbReference type="AlphaFoldDB" id="K6W9X3"/>
<dbReference type="PROSITE" id="PS50006">
    <property type="entry name" value="FHA_DOMAIN"/>
    <property type="match status" value="1"/>
</dbReference>
<dbReference type="InterPro" id="IPR000253">
    <property type="entry name" value="FHA_dom"/>
</dbReference>
<protein>
    <recommendedName>
        <fullName evidence="3">FHA domain-containing protein</fullName>
    </recommendedName>
</protein>
<dbReference type="InterPro" id="IPR008984">
    <property type="entry name" value="SMAD_FHA_dom_sf"/>
</dbReference>
<dbReference type="Pfam" id="PF00498">
    <property type="entry name" value="FHA"/>
    <property type="match status" value="1"/>
</dbReference>
<reference evidence="4 5" key="1">
    <citation type="submission" date="2012-08" db="EMBL/GenBank/DDBJ databases">
        <title>Whole genome shotgun sequence of Austwickia chelonae NBRC 105200.</title>
        <authorList>
            <person name="Yoshida I."/>
            <person name="Hosoyama A."/>
            <person name="Tsuchikane K."/>
            <person name="Katsumata H."/>
            <person name="Ando Y."/>
            <person name="Ohji S."/>
            <person name="Hamada M."/>
            <person name="Tamura T."/>
            <person name="Yamazoe A."/>
            <person name="Yamazaki S."/>
            <person name="Fujita N."/>
        </authorList>
    </citation>
    <scope>NUCLEOTIDE SEQUENCE [LARGE SCALE GENOMIC DNA]</scope>
    <source>
        <strain evidence="4 5">NBRC 105200</strain>
    </source>
</reference>
<feature type="region of interest" description="Disordered" evidence="2">
    <location>
        <begin position="70"/>
        <end position="342"/>
    </location>
</feature>
<feature type="compositionally biased region" description="Acidic residues" evidence="2">
    <location>
        <begin position="149"/>
        <end position="159"/>
    </location>
</feature>